<evidence type="ECO:0000256" key="4">
    <source>
        <dbReference type="ARBA" id="ARBA00022664"/>
    </source>
</evidence>
<dbReference type="PANTHER" id="PTHR13007">
    <property type="entry name" value="PRE-MRNA SPLICING FACTOR-RELATED"/>
    <property type="match status" value="1"/>
</dbReference>
<dbReference type="EMBL" id="UZAD01013246">
    <property type="protein sequence ID" value="VDN92928.1"/>
    <property type="molecule type" value="Genomic_DNA"/>
</dbReference>
<accession>A0A0N4TSU2</accession>
<evidence type="ECO:0000256" key="6">
    <source>
        <dbReference type="ARBA" id="ARBA00022728"/>
    </source>
</evidence>
<dbReference type="InterPro" id="IPR014906">
    <property type="entry name" value="PRP4-like"/>
</dbReference>
<dbReference type="Pfam" id="PF00348">
    <property type="entry name" value="polyprenyl_synt"/>
    <property type="match status" value="1"/>
</dbReference>
<evidence type="ECO:0000256" key="2">
    <source>
        <dbReference type="ARBA" id="ARBA00008137"/>
    </source>
</evidence>
<dbReference type="SUPFAM" id="SSF48576">
    <property type="entry name" value="Terpenoid synthases"/>
    <property type="match status" value="1"/>
</dbReference>
<keyword evidence="9" id="KW-0539">Nucleus</keyword>
<reference evidence="12 13" key="2">
    <citation type="submission" date="2018-11" db="EMBL/GenBank/DDBJ databases">
        <authorList>
            <consortium name="Pathogen Informatics"/>
        </authorList>
    </citation>
    <scope>NUCLEOTIDE SEQUENCE [LARGE SCALE GENOMIC DNA]</scope>
</reference>
<evidence type="ECO:0000256" key="9">
    <source>
        <dbReference type="ARBA" id="ARBA00023242"/>
    </source>
</evidence>
<organism evidence="14">
    <name type="scientific">Brugia pahangi</name>
    <name type="common">Filarial nematode worm</name>
    <dbReference type="NCBI Taxonomy" id="6280"/>
    <lineage>
        <taxon>Eukaryota</taxon>
        <taxon>Metazoa</taxon>
        <taxon>Ecdysozoa</taxon>
        <taxon>Nematoda</taxon>
        <taxon>Chromadorea</taxon>
        <taxon>Rhabditida</taxon>
        <taxon>Spirurina</taxon>
        <taxon>Spiruromorpha</taxon>
        <taxon>Filarioidea</taxon>
        <taxon>Onchocercidae</taxon>
        <taxon>Brugia</taxon>
    </lineage>
</organism>
<evidence type="ECO:0000313" key="14">
    <source>
        <dbReference type="WBParaSite" id="BPAG_0001178001-mRNA-1"/>
    </source>
</evidence>
<dbReference type="GO" id="GO:0000350">
    <property type="term" value="P:generation of catalytic spliceosome for second transesterification step"/>
    <property type="evidence" value="ECO:0007669"/>
    <property type="project" value="TreeGrafter"/>
</dbReference>
<comment type="similarity">
    <text evidence="2">Belongs to the PRP18 family.</text>
</comment>
<keyword evidence="5" id="KW-0479">Metal-binding</keyword>
<dbReference type="GO" id="GO:0046540">
    <property type="term" value="C:U4/U6 x U5 tri-snRNP complex"/>
    <property type="evidence" value="ECO:0007669"/>
    <property type="project" value="TreeGrafter"/>
</dbReference>
<comment type="subcellular location">
    <subcellularLocation>
        <location evidence="1">Nucleus</location>
    </subcellularLocation>
</comment>
<dbReference type="GO" id="GO:0004659">
    <property type="term" value="F:prenyltransferase activity"/>
    <property type="evidence" value="ECO:0007669"/>
    <property type="project" value="InterPro"/>
</dbReference>
<dbReference type="AlphaFoldDB" id="A0A0N4TSU2"/>
<dbReference type="SUPFAM" id="SSF158230">
    <property type="entry name" value="PRP4-like"/>
    <property type="match status" value="1"/>
</dbReference>
<dbReference type="WBParaSite" id="BPAG_0001178001-mRNA-1">
    <property type="protein sequence ID" value="BPAG_0001178001-mRNA-1"/>
    <property type="gene ID" value="BPAG_0001178001"/>
</dbReference>
<dbReference type="PANTHER" id="PTHR13007:SF19">
    <property type="entry name" value="PRE-MRNA-SPLICING FACTOR 18"/>
    <property type="match status" value="1"/>
</dbReference>
<evidence type="ECO:0000256" key="1">
    <source>
        <dbReference type="ARBA" id="ARBA00004123"/>
    </source>
</evidence>
<gene>
    <name evidence="12" type="ORF">BPAG_LOCUS11742</name>
</gene>
<dbReference type="InterPro" id="IPR008949">
    <property type="entry name" value="Isoprenoid_synthase_dom_sf"/>
</dbReference>
<sequence length="694" mass="80326">MDNRIDRGTQRDMDILRAEIERKRKQFEGIQAPNKYLKRSQLLQKGEEKNREYHQAKPLAPTPVTAARSGGLARIENQTKEMFTEPELDCVDLPRVDVIKRLRSRSQPITLFGETEQESRARLRKLEIEQPDMKEGWKNDFQSAMKEVDHELIEEVIKGEQYSAGKHDVAMPNSAGDNNWERIEANAELLGEGDNPNRDCDVIREFFSYILTRWGKALNARDEVEKRHTIFSSFLTIGFYGKSAEGKLAATMHKQTMEHLRPLMKNLEKHNVNADIREHLIKICRLIIIDRDYIRANNAYMEMAIGNAPWPVGVTRSGLHQRPGSAKAYVSNIAHVLNDETQRKYIQAFKRIMTRCQKYFPTDPSKCVEYVREIETALFSTQLSFLCEMADDVAQLLAPYQYILKLPGKQLRSQLAKAFNFWLQVDVEVLDSIMTVVEMLHNASLMIDDIEDSSLLRRGLPVTHSIYGIARTINTANYVYFAALSRCILLGKFEAVEIFTEQLLELHRGQGKELYWRDIVQCPTEEEYEQMAMQKTGGLFALTVQLMELFGKKQYDFKSLIKNLAIYFQIRDDYINLCSRTYAEQKTFAEDLTEGKFSFPIIVAIDKKYNDDEIINILRQRPKDVEVKKYCIRIIEERGAFGYTLKRLQELHDLLISHIDMLGGNKELKILIETLHEDIQPVRKVGNMKMSNGK</sequence>
<reference evidence="14" key="1">
    <citation type="submission" date="2017-02" db="UniProtKB">
        <authorList>
            <consortium name="WormBaseParasite"/>
        </authorList>
    </citation>
    <scope>IDENTIFICATION</scope>
</reference>
<evidence type="ECO:0000256" key="8">
    <source>
        <dbReference type="ARBA" id="ARBA00023187"/>
    </source>
</evidence>
<dbReference type="GO" id="GO:0008299">
    <property type="term" value="P:isoprenoid biosynthetic process"/>
    <property type="evidence" value="ECO:0007669"/>
    <property type="project" value="InterPro"/>
</dbReference>
<dbReference type="GO" id="GO:0046872">
    <property type="term" value="F:metal ion binding"/>
    <property type="evidence" value="ECO:0007669"/>
    <property type="project" value="UniProtKB-KW"/>
</dbReference>
<feature type="domain" description="Pre-mRNA processing factor 4 (PRP4)-like" evidence="11">
    <location>
        <begin position="93"/>
        <end position="143"/>
    </location>
</feature>
<dbReference type="CDD" id="cd00685">
    <property type="entry name" value="Trans_IPPS_HT"/>
    <property type="match status" value="1"/>
</dbReference>
<evidence type="ECO:0000313" key="13">
    <source>
        <dbReference type="Proteomes" id="UP000278627"/>
    </source>
</evidence>
<evidence type="ECO:0000256" key="3">
    <source>
        <dbReference type="ARBA" id="ARBA00018242"/>
    </source>
</evidence>
<evidence type="ECO:0000256" key="5">
    <source>
        <dbReference type="ARBA" id="ARBA00022723"/>
    </source>
</evidence>
<keyword evidence="8" id="KW-0508">mRNA splicing</keyword>
<dbReference type="InterPro" id="IPR033749">
    <property type="entry name" value="Polyprenyl_synt_CS"/>
</dbReference>
<dbReference type="Gene3D" id="1.10.600.10">
    <property type="entry name" value="Farnesyl Diphosphate Synthase"/>
    <property type="match status" value="1"/>
</dbReference>
<evidence type="ECO:0000259" key="11">
    <source>
        <dbReference type="SMART" id="SM00500"/>
    </source>
</evidence>
<keyword evidence="7" id="KW-0460">Magnesium</keyword>
<evidence type="ECO:0000313" key="12">
    <source>
        <dbReference type="EMBL" id="VDN92928.1"/>
    </source>
</evidence>
<dbReference type="Gene3D" id="4.10.280.110">
    <property type="entry name" value="Pre-mRNA processing factor 4 domain"/>
    <property type="match status" value="1"/>
</dbReference>
<keyword evidence="13" id="KW-1185">Reference proteome</keyword>
<dbReference type="GO" id="GO:0042811">
    <property type="term" value="P:pheromone biosynthetic process"/>
    <property type="evidence" value="ECO:0007669"/>
    <property type="project" value="UniProtKB-ARBA"/>
</dbReference>
<dbReference type="STRING" id="6280.A0A0N4TSU2"/>
<proteinExistence type="inferred from homology"/>
<name>A0A0N4TSU2_BRUPA</name>
<evidence type="ECO:0000256" key="10">
    <source>
        <dbReference type="ARBA" id="ARBA00031388"/>
    </source>
</evidence>
<dbReference type="SMART" id="SM00500">
    <property type="entry name" value="SFM"/>
    <property type="match status" value="1"/>
</dbReference>
<dbReference type="InterPro" id="IPR036285">
    <property type="entry name" value="PRP4-like_sf"/>
</dbReference>
<dbReference type="Pfam" id="PF02840">
    <property type="entry name" value="Prp18"/>
    <property type="match status" value="1"/>
</dbReference>
<dbReference type="PROSITE" id="PS00723">
    <property type="entry name" value="POLYPRENYL_SYNTHASE_1"/>
    <property type="match status" value="1"/>
</dbReference>
<dbReference type="Pfam" id="PF08799">
    <property type="entry name" value="PRP4"/>
    <property type="match status" value="1"/>
</dbReference>
<dbReference type="InterPro" id="IPR004098">
    <property type="entry name" value="Prp18"/>
</dbReference>
<dbReference type="Gene3D" id="1.20.940.10">
    <property type="entry name" value="Functional domain of the splicing factor Prp18"/>
    <property type="match status" value="1"/>
</dbReference>
<keyword evidence="6" id="KW-0747">Spliceosome</keyword>
<dbReference type="SUPFAM" id="SSF47938">
    <property type="entry name" value="Functional domain of the splicing factor Prp18"/>
    <property type="match status" value="1"/>
</dbReference>
<keyword evidence="4" id="KW-0507">mRNA processing</keyword>
<protein>
    <recommendedName>
        <fullName evidence="3">Pre-mRNA-splicing factor 18</fullName>
    </recommendedName>
    <alternativeName>
        <fullName evidence="10">PRP18 homolog</fullName>
    </alternativeName>
</protein>
<dbReference type="SFLD" id="SFLDS00005">
    <property type="entry name" value="Isoprenoid_Synthase_Type_I"/>
    <property type="match status" value="1"/>
</dbReference>
<evidence type="ECO:0000256" key="7">
    <source>
        <dbReference type="ARBA" id="ARBA00022842"/>
    </source>
</evidence>
<dbReference type="GO" id="GO:0005682">
    <property type="term" value="C:U5 snRNP"/>
    <property type="evidence" value="ECO:0007669"/>
    <property type="project" value="TreeGrafter"/>
</dbReference>
<dbReference type="InterPro" id="IPR000092">
    <property type="entry name" value="Polyprenyl_synt"/>
</dbReference>
<dbReference type="Proteomes" id="UP000278627">
    <property type="component" value="Unassembled WGS sequence"/>
</dbReference>
<dbReference type="GO" id="GO:0071021">
    <property type="term" value="C:U2-type post-spliceosomal complex"/>
    <property type="evidence" value="ECO:0007669"/>
    <property type="project" value="TreeGrafter"/>
</dbReference>
<dbReference type="InterPro" id="IPR039979">
    <property type="entry name" value="PRPF18"/>
</dbReference>